<sequence length="374" mass="42608">MSSKFRVSKKDPEKYGKYENPNKLDGQTLSLFRESGQYRRNHCTEVLQGSNFPSKTRLALNGFVNTVVTCYNYHHNLILRPDDVWTALMVQFSFYVNEEAEKFRGKFVNFEGKKELVVDMGGTLRTTSYGTFVKLMTKEIDKNLTDPNVKSWVLPSFSTTTDDDLVTCGVVFMATMKKYFDYKCCLCCGIPNVTLEGTVGDWENILTRLDKLKEYELTWWYEMLVPILEKFISAKKGNPDVEFWEKICNRHGGGSGPSYLSGWITAFCVFNKDGKRQGNYKEHRMWTGEVIDASGPWPIIDMNDIPPGSVEVDVKIDDNGTPYSSVMFAGHLAHEILSDDCTLQPTTGWAICLKPEEEEIAKIEAAEKAAEYHR</sequence>
<dbReference type="OMA" id="AFCFWDA"/>
<evidence type="ECO:0000313" key="1">
    <source>
        <dbReference type="EMBL" id="OXA63293.1"/>
    </source>
</evidence>
<accession>A0A226F0H0</accession>
<reference evidence="1 2" key="1">
    <citation type="submission" date="2015-12" db="EMBL/GenBank/DDBJ databases">
        <title>The genome of Folsomia candida.</title>
        <authorList>
            <person name="Faddeeva A."/>
            <person name="Derks M.F."/>
            <person name="Anvar Y."/>
            <person name="Smit S."/>
            <person name="Van Straalen N."/>
            <person name="Roelofs D."/>
        </authorList>
    </citation>
    <scope>NUCLEOTIDE SEQUENCE [LARGE SCALE GENOMIC DNA]</scope>
    <source>
        <strain evidence="1 2">VU population</strain>
        <tissue evidence="1">Whole body</tissue>
    </source>
</reference>
<dbReference type="PANTHER" id="PTHR31252:SF11">
    <property type="entry name" value="DUF4419 DOMAIN-CONTAINING PROTEIN"/>
    <property type="match status" value="1"/>
</dbReference>
<comment type="caution">
    <text evidence="1">The sequence shown here is derived from an EMBL/GenBank/DDBJ whole genome shotgun (WGS) entry which is preliminary data.</text>
</comment>
<name>A0A226F0H0_FOLCA</name>
<dbReference type="Pfam" id="PF14388">
    <property type="entry name" value="DUF4419"/>
    <property type="match status" value="1"/>
</dbReference>
<organism evidence="1 2">
    <name type="scientific">Folsomia candida</name>
    <name type="common">Springtail</name>
    <dbReference type="NCBI Taxonomy" id="158441"/>
    <lineage>
        <taxon>Eukaryota</taxon>
        <taxon>Metazoa</taxon>
        <taxon>Ecdysozoa</taxon>
        <taxon>Arthropoda</taxon>
        <taxon>Hexapoda</taxon>
        <taxon>Collembola</taxon>
        <taxon>Entomobryomorpha</taxon>
        <taxon>Isotomoidea</taxon>
        <taxon>Isotomidae</taxon>
        <taxon>Proisotominae</taxon>
        <taxon>Folsomia</taxon>
    </lineage>
</organism>
<dbReference type="InterPro" id="IPR025533">
    <property type="entry name" value="DUF4419"/>
</dbReference>
<keyword evidence="2" id="KW-1185">Reference proteome</keyword>
<dbReference type="EMBL" id="LNIX01000001">
    <property type="protein sequence ID" value="OXA63293.1"/>
    <property type="molecule type" value="Genomic_DNA"/>
</dbReference>
<dbReference type="Proteomes" id="UP000198287">
    <property type="component" value="Unassembled WGS sequence"/>
</dbReference>
<protein>
    <submittedName>
        <fullName evidence="1">Uncharacterized protein</fullName>
    </submittedName>
</protein>
<evidence type="ECO:0000313" key="2">
    <source>
        <dbReference type="Proteomes" id="UP000198287"/>
    </source>
</evidence>
<dbReference type="AlphaFoldDB" id="A0A226F0H0"/>
<gene>
    <name evidence="1" type="ORF">Fcan01_02980</name>
</gene>
<proteinExistence type="predicted"/>
<dbReference type="OrthoDB" id="9973955at2759"/>
<dbReference type="PANTHER" id="PTHR31252">
    <property type="entry name" value="DUF4419 DOMAIN-CONTAINING PROTEIN"/>
    <property type="match status" value="1"/>
</dbReference>